<proteinExistence type="predicted"/>
<dbReference type="EMBL" id="JAUSVX010000001">
    <property type="protein sequence ID" value="MDQ0467736.1"/>
    <property type="molecule type" value="Genomic_DNA"/>
</dbReference>
<keyword evidence="3" id="KW-1185">Reference proteome</keyword>
<reference evidence="2 3" key="1">
    <citation type="submission" date="2023-07" db="EMBL/GenBank/DDBJ databases">
        <title>Genomic Encyclopedia of Type Strains, Phase IV (KMG-IV): sequencing the most valuable type-strain genomes for metagenomic binning, comparative biology and taxonomic classification.</title>
        <authorList>
            <person name="Goeker M."/>
        </authorList>
    </citation>
    <scope>NUCLEOTIDE SEQUENCE [LARGE SCALE GENOMIC DNA]</scope>
    <source>
        <strain evidence="2 3">DSM 19619</strain>
    </source>
</reference>
<dbReference type="SUPFAM" id="SSF140931">
    <property type="entry name" value="Fic-like"/>
    <property type="match status" value="1"/>
</dbReference>
<dbReference type="Pfam" id="PF13776">
    <property type="entry name" value="DUF4172"/>
    <property type="match status" value="1"/>
</dbReference>
<name>A0ABU0J0F0_9HYPH</name>
<accession>A0ABU0J0F0</accession>
<dbReference type="PROSITE" id="PS51459">
    <property type="entry name" value="FIDO"/>
    <property type="match status" value="1"/>
</dbReference>
<dbReference type="Pfam" id="PF02661">
    <property type="entry name" value="Fic"/>
    <property type="match status" value="1"/>
</dbReference>
<dbReference type="RefSeq" id="WP_307267810.1">
    <property type="nucleotide sequence ID" value="NZ_JAUSVX010000001.1"/>
</dbReference>
<evidence type="ECO:0000313" key="2">
    <source>
        <dbReference type="EMBL" id="MDQ0467736.1"/>
    </source>
</evidence>
<protein>
    <submittedName>
        <fullName evidence="2">Fic family protein</fullName>
    </submittedName>
</protein>
<dbReference type="InterPro" id="IPR025230">
    <property type="entry name" value="DUF4172"/>
</dbReference>
<dbReference type="PANTHER" id="PTHR13504">
    <property type="entry name" value="FIDO DOMAIN-CONTAINING PROTEIN DDB_G0283145"/>
    <property type="match status" value="1"/>
</dbReference>
<dbReference type="Gene3D" id="1.10.3290.10">
    <property type="entry name" value="Fido-like domain"/>
    <property type="match status" value="1"/>
</dbReference>
<dbReference type="InterPro" id="IPR003812">
    <property type="entry name" value="Fido"/>
</dbReference>
<dbReference type="Proteomes" id="UP001242480">
    <property type="component" value="Unassembled WGS sequence"/>
</dbReference>
<organism evidence="2 3">
    <name type="scientific">Labrys wisconsinensis</name>
    <dbReference type="NCBI Taxonomy" id="425677"/>
    <lineage>
        <taxon>Bacteria</taxon>
        <taxon>Pseudomonadati</taxon>
        <taxon>Pseudomonadota</taxon>
        <taxon>Alphaproteobacteria</taxon>
        <taxon>Hyphomicrobiales</taxon>
        <taxon>Xanthobacteraceae</taxon>
        <taxon>Labrys</taxon>
    </lineage>
</organism>
<dbReference type="InterPro" id="IPR036597">
    <property type="entry name" value="Fido-like_dom_sf"/>
</dbReference>
<evidence type="ECO:0000259" key="1">
    <source>
        <dbReference type="PROSITE" id="PS51459"/>
    </source>
</evidence>
<dbReference type="PANTHER" id="PTHR13504:SF33">
    <property type="entry name" value="FIC FAMILY PROTEIN"/>
    <property type="match status" value="1"/>
</dbReference>
<gene>
    <name evidence="2" type="ORF">QO011_000731</name>
</gene>
<dbReference type="InterPro" id="IPR040198">
    <property type="entry name" value="Fido_containing"/>
</dbReference>
<feature type="domain" description="Fido" evidence="1">
    <location>
        <begin position="113"/>
        <end position="270"/>
    </location>
</feature>
<sequence>MYIWQQAGWPGFRWDDAALLTPLATARLKQGHLLGRMRGLGFNLQLEAQLQALTEDVVKTSEIEGEILDHDSVRSSLARRLGIPAAAVAPSDRRTDSVVDMMLDAVGGFDRPLTAERLFGWQAALFPTGYSGLSKVRVGDWRDDTNGPMQVVSGPIGREKVHYEAPPAPRIPAEMDAFLAWFAAPPATDGLLRAALAHLWFVTIHPFDDGNGRVARAVADQALAQSESSPQRFYSMSSQIWRERAGYYAILEHTQKGGLDVTPWLAWFLACFSRAIDGAEADASGVLRKADFWRHHGPVSMNDRQRSILNRFLDGFEGKLTARKWAILGKCSPASAQRDIVDLVEKGVLLRNPGGSKNTSYTLGRLAAPSAAADAANHRDHTP</sequence>
<evidence type="ECO:0000313" key="3">
    <source>
        <dbReference type="Proteomes" id="UP001242480"/>
    </source>
</evidence>
<comment type="caution">
    <text evidence="2">The sequence shown here is derived from an EMBL/GenBank/DDBJ whole genome shotgun (WGS) entry which is preliminary data.</text>
</comment>